<dbReference type="EMBL" id="CP014168">
    <property type="protein sequence ID" value="AOH83639.1"/>
    <property type="molecule type" value="Genomic_DNA"/>
</dbReference>
<accession>A0A1B3Z8A9</accession>
<feature type="domain" description="Zinc finger Ogr/Delta-type" evidence="2">
    <location>
        <begin position="2"/>
        <end position="38"/>
    </location>
</feature>
<reference evidence="3 4" key="1">
    <citation type="submission" date="2016-01" db="EMBL/GenBank/DDBJ databases">
        <title>Complete genome and mega plasmid sequence of Sphingomonas panacis DCY99 elicits systemic resistance in rice to Xanthomonas oryzae.</title>
        <authorList>
            <person name="Kim Y.J."/>
            <person name="Yang D.C."/>
            <person name="Sing P."/>
        </authorList>
    </citation>
    <scope>NUCLEOTIDE SEQUENCE [LARGE SCALE GENOMIC DNA]</scope>
    <source>
        <strain evidence="3 4">DCY99</strain>
    </source>
</reference>
<dbReference type="Pfam" id="PF04606">
    <property type="entry name" value="Ogr_Delta"/>
    <property type="match status" value="1"/>
</dbReference>
<keyword evidence="4" id="KW-1185">Reference proteome</keyword>
<sequence>MVRTSEQITLTYRELRLACDNDDCGHTMLASLEIIRTIRPSLRPNPEVLLPIGNQNVRVRRPRHANDDTRIPANDEDPLRPAPEAMTMSETS</sequence>
<gene>
    <name evidence="3" type="ORF">AWL63_06280</name>
</gene>
<dbReference type="RefSeq" id="WP_083224534.1">
    <property type="nucleotide sequence ID" value="NZ_CP014168.1"/>
</dbReference>
<name>A0A1B3Z8A9_9SPHN</name>
<evidence type="ECO:0000313" key="3">
    <source>
        <dbReference type="EMBL" id="AOH83639.1"/>
    </source>
</evidence>
<evidence type="ECO:0000313" key="4">
    <source>
        <dbReference type="Proteomes" id="UP000094256"/>
    </source>
</evidence>
<proteinExistence type="predicted"/>
<dbReference type="KEGG" id="span:AWL63_06280"/>
<feature type="region of interest" description="Disordered" evidence="1">
    <location>
        <begin position="59"/>
        <end position="92"/>
    </location>
</feature>
<protein>
    <recommendedName>
        <fullName evidence="2">Zinc finger Ogr/Delta-type domain-containing protein</fullName>
    </recommendedName>
</protein>
<dbReference type="AlphaFoldDB" id="A0A1B3Z8A9"/>
<dbReference type="STRING" id="1560345.AWL63_06280"/>
<dbReference type="Proteomes" id="UP000094256">
    <property type="component" value="Chromosome"/>
</dbReference>
<dbReference type="InterPro" id="IPR007684">
    <property type="entry name" value="Znf_Ogr/Delta"/>
</dbReference>
<evidence type="ECO:0000259" key="2">
    <source>
        <dbReference type="Pfam" id="PF04606"/>
    </source>
</evidence>
<evidence type="ECO:0000256" key="1">
    <source>
        <dbReference type="SAM" id="MobiDB-lite"/>
    </source>
</evidence>
<organism evidence="3 4">
    <name type="scientific">Sphingomonas panacis</name>
    <dbReference type="NCBI Taxonomy" id="1560345"/>
    <lineage>
        <taxon>Bacteria</taxon>
        <taxon>Pseudomonadati</taxon>
        <taxon>Pseudomonadota</taxon>
        <taxon>Alphaproteobacteria</taxon>
        <taxon>Sphingomonadales</taxon>
        <taxon>Sphingomonadaceae</taxon>
        <taxon>Sphingomonas</taxon>
    </lineage>
</organism>